<evidence type="ECO:0000256" key="4">
    <source>
        <dbReference type="RuleBase" id="RU003690"/>
    </source>
</evidence>
<dbReference type="Pfam" id="PF00232">
    <property type="entry name" value="Glyco_hydro_1"/>
    <property type="match status" value="1"/>
</dbReference>
<protein>
    <submittedName>
        <fullName evidence="5">Uncharacterized protein</fullName>
    </submittedName>
</protein>
<dbReference type="GO" id="GO:0008422">
    <property type="term" value="F:beta-glucosidase activity"/>
    <property type="evidence" value="ECO:0007669"/>
    <property type="project" value="TreeGrafter"/>
</dbReference>
<dbReference type="PANTHER" id="PTHR10353:SF36">
    <property type="entry name" value="LP05116P"/>
    <property type="match status" value="1"/>
</dbReference>
<name>A0A0B7B461_9EUPU</name>
<dbReference type="GO" id="GO:0005975">
    <property type="term" value="P:carbohydrate metabolic process"/>
    <property type="evidence" value="ECO:0007669"/>
    <property type="project" value="InterPro"/>
</dbReference>
<dbReference type="Gene3D" id="3.20.20.80">
    <property type="entry name" value="Glycosidases"/>
    <property type="match status" value="1"/>
</dbReference>
<evidence type="ECO:0000256" key="3">
    <source>
        <dbReference type="ARBA" id="ARBA00023295"/>
    </source>
</evidence>
<organism evidence="5">
    <name type="scientific">Arion vulgaris</name>
    <dbReference type="NCBI Taxonomy" id="1028688"/>
    <lineage>
        <taxon>Eukaryota</taxon>
        <taxon>Metazoa</taxon>
        <taxon>Spiralia</taxon>
        <taxon>Lophotrochozoa</taxon>
        <taxon>Mollusca</taxon>
        <taxon>Gastropoda</taxon>
        <taxon>Heterobranchia</taxon>
        <taxon>Euthyneura</taxon>
        <taxon>Panpulmonata</taxon>
        <taxon>Eupulmonata</taxon>
        <taxon>Stylommatophora</taxon>
        <taxon>Helicina</taxon>
        <taxon>Arionoidea</taxon>
        <taxon>Arionidae</taxon>
        <taxon>Arion</taxon>
    </lineage>
</organism>
<dbReference type="AlphaFoldDB" id="A0A0B7B461"/>
<dbReference type="EMBL" id="HACG01040797">
    <property type="protein sequence ID" value="CEK87662.1"/>
    <property type="molecule type" value="Transcribed_RNA"/>
</dbReference>
<gene>
    <name evidence="5" type="primary">ORF160624</name>
</gene>
<dbReference type="SUPFAM" id="SSF51445">
    <property type="entry name" value="(Trans)glycosidases"/>
    <property type="match status" value="1"/>
</dbReference>
<evidence type="ECO:0000313" key="5">
    <source>
        <dbReference type="EMBL" id="CEK87662.1"/>
    </source>
</evidence>
<evidence type="ECO:0000256" key="2">
    <source>
        <dbReference type="ARBA" id="ARBA00022801"/>
    </source>
</evidence>
<evidence type="ECO:0000256" key="1">
    <source>
        <dbReference type="ARBA" id="ARBA00010838"/>
    </source>
</evidence>
<dbReference type="InterPro" id="IPR001360">
    <property type="entry name" value="Glyco_hydro_1"/>
</dbReference>
<dbReference type="PRINTS" id="PR00131">
    <property type="entry name" value="GLHYDRLASE1"/>
</dbReference>
<keyword evidence="3" id="KW-0326">Glycosidase</keyword>
<comment type="similarity">
    <text evidence="1 4">Belongs to the glycosyl hydrolase 1 family.</text>
</comment>
<dbReference type="InterPro" id="IPR017853">
    <property type="entry name" value="GH"/>
</dbReference>
<proteinExistence type="inferred from homology"/>
<accession>A0A0B7B461</accession>
<sequence>MLKAIRLDNVDVRGYTAWSLMDNLEWVSGFGSKFGLYYVDFDSTNRTRTPRASATFYKNLISENGFSNTAK</sequence>
<reference evidence="5" key="1">
    <citation type="submission" date="2014-12" db="EMBL/GenBank/DDBJ databases">
        <title>Insight into the proteome of Arion vulgaris.</title>
        <authorList>
            <person name="Aradska J."/>
            <person name="Bulat T."/>
            <person name="Smidak R."/>
            <person name="Sarate P."/>
            <person name="Gangsoo J."/>
            <person name="Sialana F."/>
            <person name="Bilban M."/>
            <person name="Lubec G."/>
        </authorList>
    </citation>
    <scope>NUCLEOTIDE SEQUENCE</scope>
    <source>
        <tissue evidence="5">Skin</tissue>
    </source>
</reference>
<dbReference type="PANTHER" id="PTHR10353">
    <property type="entry name" value="GLYCOSYL HYDROLASE"/>
    <property type="match status" value="1"/>
</dbReference>
<keyword evidence="2" id="KW-0378">Hydrolase</keyword>